<feature type="coiled-coil region" evidence="1">
    <location>
        <begin position="550"/>
        <end position="596"/>
    </location>
</feature>
<keyword evidence="3" id="KW-0472">Membrane</keyword>
<evidence type="ECO:0000313" key="4">
    <source>
        <dbReference type="EMBL" id="KEC54891.1"/>
    </source>
</evidence>
<evidence type="ECO:0000256" key="2">
    <source>
        <dbReference type="SAM" id="MobiDB-lite"/>
    </source>
</evidence>
<name>A0A067W7P4_9HYPH</name>
<feature type="compositionally biased region" description="Basic and acidic residues" evidence="2">
    <location>
        <begin position="756"/>
        <end position="768"/>
    </location>
</feature>
<dbReference type="Proteomes" id="UP000027336">
    <property type="component" value="Unassembled WGS sequence"/>
</dbReference>
<feature type="region of interest" description="Disordered" evidence="2">
    <location>
        <begin position="735"/>
        <end position="768"/>
    </location>
</feature>
<keyword evidence="1" id="KW-0175">Coiled coil</keyword>
<feature type="region of interest" description="Disordered" evidence="2">
    <location>
        <begin position="634"/>
        <end position="661"/>
    </location>
</feature>
<organism evidence="4 5">
    <name type="scientific">Bartonella rochalimae ATCC BAA-1498</name>
    <dbReference type="NCBI Taxonomy" id="685782"/>
    <lineage>
        <taxon>Bacteria</taxon>
        <taxon>Pseudomonadati</taxon>
        <taxon>Pseudomonadota</taxon>
        <taxon>Alphaproteobacteria</taxon>
        <taxon>Hyphomicrobiales</taxon>
        <taxon>Bartonellaceae</taxon>
        <taxon>Bartonella</taxon>
    </lineage>
</organism>
<proteinExistence type="predicted"/>
<protein>
    <submittedName>
        <fullName evidence="4">TIGR02302 family protein</fullName>
    </submittedName>
</protein>
<dbReference type="eggNOG" id="COG0845">
    <property type="taxonomic scope" value="Bacteria"/>
</dbReference>
<keyword evidence="5" id="KW-1185">Reference proteome</keyword>
<evidence type="ECO:0000256" key="1">
    <source>
        <dbReference type="SAM" id="Coils"/>
    </source>
</evidence>
<feature type="coiled-coil region" evidence="1">
    <location>
        <begin position="488"/>
        <end position="515"/>
    </location>
</feature>
<evidence type="ECO:0000313" key="5">
    <source>
        <dbReference type="Proteomes" id="UP000027336"/>
    </source>
</evidence>
<feature type="compositionally biased region" description="Polar residues" evidence="2">
    <location>
        <begin position="641"/>
        <end position="652"/>
    </location>
</feature>
<gene>
    <name evidence="4" type="ORF">O99_00789</name>
</gene>
<accession>A0A067W7P4</accession>
<keyword evidence="3" id="KW-0812">Transmembrane</keyword>
<sequence length="805" mass="92512">MNNKNIKSFSELKLLFVRILVWCILFCERIWPRLLPFFLALSLLYSLSWFGIFNALGYWAHLFLLWLVLFIATGSLFLLFGFRLPTIKDINDHIEKTNNLKHQPLNVQKDRLHFEDEEDTTTNIWREHQRRMAEQLHHLRIGLIYLRSASYDPMALRALFILFCVCAFSFSFGSSGGRLADAFDFRPTVDETLMRVDAWVTPPAYTGVAPIYLTQNETTQFTIPEGSEVFVHIVNGAGVTVTAISEEDGQKISLTKKNEQPALNNSIIRFETHLERSIYLSLASRHKQQQWHLRMIKDQLPTIHWLEKPGRILSGSLELQYEMDDDYGATNAFVEIEPFFDQEKNSSPLYKAPEIKLLLARGGKGKMRTVQDLSSHPWAGSEVKITLIVQDGADQQGRSKTFIMTLPERIFANPVARAINEQRRLLALNASKREHVLDMISALLLRPENGLQNTTHFLLLQSAWTRLSMAQTEDQLRDVVDYLWTIALGIEDNQLESAQQRLKQAQAALRDALQHGASAAEIERLMADLRQAVNDYIHALAEKAPEDKDSREANLSIDTLQNKLNSMEEMAKMGSSSAAEQLLAEIEQTLDHLQIRKSHQTNGQNKNQTTQMKEKIDQLGDLMRRQQEILNDTHNLKTDQQHGNSTPKVQSESLKERQNELQSELSILKKELTAEGFESSDDLKEAEEKMNSARDAFDKQDYELSIQNQSDALEALRQGAQNVLKKMRNMLNKEKNNQNAIHNRKDPLGRPLSSEIDQKQEGVIEPKANDRMRARQILDEIRKRLSNEYISEEEKNYLERLLHFN</sequence>
<dbReference type="NCBIfam" id="TIGR02302">
    <property type="entry name" value="aProt_lowcomp"/>
    <property type="match status" value="1"/>
</dbReference>
<reference evidence="4 5" key="1">
    <citation type="submission" date="2012-04" db="EMBL/GenBank/DDBJ databases">
        <title>The Genome Sequence of Bartonella rochalimae BMGH.</title>
        <authorList>
            <consortium name="The Broad Institute Genome Sequencing Platform"/>
            <consortium name="The Broad Institute Genome Sequencing Center for Infectious Disease"/>
            <person name="Feldgarden M."/>
            <person name="Kirby J."/>
            <person name="Kosoy M."/>
            <person name="Birtles R."/>
            <person name="Probert W.S."/>
            <person name="Chiaraviglio L."/>
            <person name="Walker B."/>
            <person name="Young S.K."/>
            <person name="Zeng Q."/>
            <person name="Gargeya S."/>
            <person name="Fitzgerald M."/>
            <person name="Haas B."/>
            <person name="Abouelleil A."/>
            <person name="Alvarado L."/>
            <person name="Arachchi H.M."/>
            <person name="Berlin A.M."/>
            <person name="Chapman S.B."/>
            <person name="Goldberg J."/>
            <person name="Griggs A."/>
            <person name="Gujja S."/>
            <person name="Hansen M."/>
            <person name="Howarth C."/>
            <person name="Imamovic A."/>
            <person name="Larimer J."/>
            <person name="McCowen C."/>
            <person name="Montmayeur A."/>
            <person name="Murphy C."/>
            <person name="Neiman D."/>
            <person name="Pearson M."/>
            <person name="Priest M."/>
            <person name="Roberts A."/>
            <person name="Saif S."/>
            <person name="Shea T."/>
            <person name="Sisk P."/>
            <person name="Sykes S."/>
            <person name="Wortman J."/>
            <person name="Nusbaum C."/>
            <person name="Birren B."/>
        </authorList>
    </citation>
    <scope>NUCLEOTIDE SEQUENCE [LARGE SCALE GENOMIC DNA]</scope>
    <source>
        <strain evidence="4 5">ATCC BAA-1498</strain>
    </source>
</reference>
<dbReference type="AlphaFoldDB" id="A0A067W7P4"/>
<feature type="transmembrane region" description="Helical" evidence="3">
    <location>
        <begin position="58"/>
        <end position="80"/>
    </location>
</feature>
<dbReference type="Pfam" id="PF13779">
    <property type="entry name" value="DUF4175"/>
    <property type="match status" value="1"/>
</dbReference>
<evidence type="ECO:0000256" key="3">
    <source>
        <dbReference type="SAM" id="Phobius"/>
    </source>
</evidence>
<feature type="transmembrane region" description="Helical" evidence="3">
    <location>
        <begin position="154"/>
        <end position="173"/>
    </location>
</feature>
<keyword evidence="3" id="KW-1133">Transmembrane helix</keyword>
<dbReference type="HOGENOM" id="CLU_015405_0_0_5"/>
<dbReference type="PATRIC" id="fig|685782.3.peg.810"/>
<dbReference type="RefSeq" id="WP_035006459.1">
    <property type="nucleotide sequence ID" value="NZ_KL407337.1"/>
</dbReference>
<dbReference type="EMBL" id="AHPK01000014">
    <property type="protein sequence ID" value="KEC54891.1"/>
    <property type="molecule type" value="Genomic_DNA"/>
</dbReference>
<feature type="transmembrane region" description="Helical" evidence="3">
    <location>
        <begin position="34"/>
        <end position="52"/>
    </location>
</feature>
<dbReference type="InterPro" id="IPR012683">
    <property type="entry name" value="CHP02302_TM"/>
</dbReference>
<dbReference type="OrthoDB" id="8477685at2"/>
<comment type="caution">
    <text evidence="4">The sequence shown here is derived from an EMBL/GenBank/DDBJ whole genome shotgun (WGS) entry which is preliminary data.</text>
</comment>